<dbReference type="Pfam" id="PF07569">
    <property type="entry name" value="Hira"/>
    <property type="match status" value="1"/>
</dbReference>
<dbReference type="InterPro" id="IPR011494">
    <property type="entry name" value="HIRA-like_C"/>
</dbReference>
<organism evidence="2 3">
    <name type="scientific">Xenoophorus captivus</name>
    <dbReference type="NCBI Taxonomy" id="1517983"/>
    <lineage>
        <taxon>Eukaryota</taxon>
        <taxon>Metazoa</taxon>
        <taxon>Chordata</taxon>
        <taxon>Craniata</taxon>
        <taxon>Vertebrata</taxon>
        <taxon>Euteleostomi</taxon>
        <taxon>Actinopterygii</taxon>
        <taxon>Neopterygii</taxon>
        <taxon>Teleostei</taxon>
        <taxon>Neoteleostei</taxon>
        <taxon>Acanthomorphata</taxon>
        <taxon>Ovalentaria</taxon>
        <taxon>Atherinomorphae</taxon>
        <taxon>Cyprinodontiformes</taxon>
        <taxon>Goodeidae</taxon>
        <taxon>Xenoophorus</taxon>
    </lineage>
</organism>
<evidence type="ECO:0000259" key="1">
    <source>
        <dbReference type="Pfam" id="PF07569"/>
    </source>
</evidence>
<feature type="non-terminal residue" evidence="2">
    <location>
        <position position="1"/>
    </location>
</feature>
<keyword evidence="3" id="KW-1185">Reference proteome</keyword>
<feature type="domain" description="Protein HIRA-like C-terminal" evidence="1">
    <location>
        <begin position="12"/>
        <end position="66"/>
    </location>
</feature>
<proteinExistence type="predicted"/>
<comment type="caution">
    <text evidence="2">The sequence shown here is derived from an EMBL/GenBank/DDBJ whole genome shotgun (WGS) entry which is preliminary data.</text>
</comment>
<evidence type="ECO:0000313" key="3">
    <source>
        <dbReference type="Proteomes" id="UP001434883"/>
    </source>
</evidence>
<protein>
    <recommendedName>
        <fullName evidence="1">Protein HIRA-like C-terminal domain-containing protein</fullName>
    </recommendedName>
</protein>
<reference evidence="2 3" key="1">
    <citation type="submission" date="2021-06" db="EMBL/GenBank/DDBJ databases">
        <authorList>
            <person name="Palmer J.M."/>
        </authorList>
    </citation>
    <scope>NUCLEOTIDE SEQUENCE [LARGE SCALE GENOMIC DNA]</scope>
    <source>
        <strain evidence="2 3">XC_2019</strain>
        <tissue evidence="2">Muscle</tissue>
    </source>
</reference>
<name>A0ABV0QHB7_9TELE</name>
<dbReference type="EMBL" id="JAHRIN010010487">
    <property type="protein sequence ID" value="MEQ2195211.1"/>
    <property type="molecule type" value="Genomic_DNA"/>
</dbReference>
<accession>A0ABV0QHB7</accession>
<sequence>LKASRLLHSAGRLASRLSSTPHLLQQSMTLAFLENQLASALTLQSSQEYRYWLLIYARFLVNEGTELSDTGYKHRHEAEQIQRSH</sequence>
<dbReference type="Proteomes" id="UP001434883">
    <property type="component" value="Unassembled WGS sequence"/>
</dbReference>
<gene>
    <name evidence="2" type="ORF">XENOCAPTIV_009118</name>
</gene>
<evidence type="ECO:0000313" key="2">
    <source>
        <dbReference type="EMBL" id="MEQ2195211.1"/>
    </source>
</evidence>